<evidence type="ECO:0000313" key="4">
    <source>
        <dbReference type="Proteomes" id="UP000198510"/>
    </source>
</evidence>
<feature type="domain" description="SGNH hydrolase-type esterase" evidence="2">
    <location>
        <begin position="25"/>
        <end position="260"/>
    </location>
</feature>
<dbReference type="Proteomes" id="UP000198510">
    <property type="component" value="Unassembled WGS sequence"/>
</dbReference>
<dbReference type="OrthoDB" id="1246242at2"/>
<feature type="chain" id="PRO_5011478511" evidence="1">
    <location>
        <begin position="19"/>
        <end position="274"/>
    </location>
</feature>
<dbReference type="CDD" id="cd00229">
    <property type="entry name" value="SGNH_hydrolase"/>
    <property type="match status" value="1"/>
</dbReference>
<gene>
    <name evidence="3" type="ORF">SAMN05421823_1067</name>
</gene>
<sequence>MRKIAALVLFVCFTSFQPAPKTWLALGDSITYLNDHLDETGKQVTKGYLSRVVEMLPQHEYINKGYNGWTAQRIAQQIDHLGLTRAEVYTVFLGTNDWWAGVPLGTLDDYQKNKGTETIYGSFRIIVDKLRALNPDAPIILLTPMQRADFVYINDPHNHAYGSYKTKADQSLESIAEAVMAIGKYEHLPVVDLYHLPALKLKKLVHFKRLKDPQTGEYHEYTYPAYTDIPFDPATDDYPYPPAAIDMTYDGLHPSDQGNAVIAKKLARVMKKAE</sequence>
<dbReference type="InterPro" id="IPR013830">
    <property type="entry name" value="SGNH_hydro"/>
</dbReference>
<evidence type="ECO:0000256" key="1">
    <source>
        <dbReference type="SAM" id="SignalP"/>
    </source>
</evidence>
<evidence type="ECO:0000313" key="3">
    <source>
        <dbReference type="EMBL" id="SDL43119.1"/>
    </source>
</evidence>
<dbReference type="InterPro" id="IPR036514">
    <property type="entry name" value="SGNH_hydro_sf"/>
</dbReference>
<dbReference type="PANTHER" id="PTHR30383">
    <property type="entry name" value="THIOESTERASE 1/PROTEASE 1/LYSOPHOSPHOLIPASE L1"/>
    <property type="match status" value="1"/>
</dbReference>
<dbReference type="AlphaFoldDB" id="A0A1G9K017"/>
<organism evidence="3 4">
    <name type="scientific">Catalinimonas alkaloidigena</name>
    <dbReference type="NCBI Taxonomy" id="1075417"/>
    <lineage>
        <taxon>Bacteria</taxon>
        <taxon>Pseudomonadati</taxon>
        <taxon>Bacteroidota</taxon>
        <taxon>Cytophagia</taxon>
        <taxon>Cytophagales</taxon>
        <taxon>Catalimonadaceae</taxon>
        <taxon>Catalinimonas</taxon>
    </lineage>
</organism>
<dbReference type="PANTHER" id="PTHR30383:SF5">
    <property type="entry name" value="SGNH HYDROLASE-TYPE ESTERASE DOMAIN-CONTAINING PROTEIN"/>
    <property type="match status" value="1"/>
</dbReference>
<dbReference type="Pfam" id="PF13472">
    <property type="entry name" value="Lipase_GDSL_2"/>
    <property type="match status" value="1"/>
</dbReference>
<protein>
    <submittedName>
        <fullName evidence="3">Lysophospholipase L1</fullName>
    </submittedName>
</protein>
<dbReference type="SUPFAM" id="SSF52266">
    <property type="entry name" value="SGNH hydrolase"/>
    <property type="match status" value="1"/>
</dbReference>
<dbReference type="RefSeq" id="WP_089683596.1">
    <property type="nucleotide sequence ID" value="NZ_FNFO01000006.1"/>
</dbReference>
<evidence type="ECO:0000259" key="2">
    <source>
        <dbReference type="Pfam" id="PF13472"/>
    </source>
</evidence>
<dbReference type="GO" id="GO:0004622">
    <property type="term" value="F:phosphatidylcholine lysophospholipase activity"/>
    <property type="evidence" value="ECO:0007669"/>
    <property type="project" value="TreeGrafter"/>
</dbReference>
<dbReference type="Gene3D" id="3.40.50.1110">
    <property type="entry name" value="SGNH hydrolase"/>
    <property type="match status" value="1"/>
</dbReference>
<reference evidence="3 4" key="1">
    <citation type="submission" date="2016-10" db="EMBL/GenBank/DDBJ databases">
        <authorList>
            <person name="de Groot N.N."/>
        </authorList>
    </citation>
    <scope>NUCLEOTIDE SEQUENCE [LARGE SCALE GENOMIC DNA]</scope>
    <source>
        <strain evidence="3 4">DSM 25186</strain>
    </source>
</reference>
<accession>A0A1G9K017</accession>
<dbReference type="EMBL" id="FNFO01000006">
    <property type="protein sequence ID" value="SDL43119.1"/>
    <property type="molecule type" value="Genomic_DNA"/>
</dbReference>
<feature type="signal peptide" evidence="1">
    <location>
        <begin position="1"/>
        <end position="18"/>
    </location>
</feature>
<name>A0A1G9K017_9BACT</name>
<proteinExistence type="predicted"/>
<keyword evidence="1" id="KW-0732">Signal</keyword>
<dbReference type="InterPro" id="IPR051532">
    <property type="entry name" value="Ester_Hydrolysis_Enzymes"/>
</dbReference>
<keyword evidence="4" id="KW-1185">Reference proteome</keyword>